<name>A0A7G2CCI4_9TRYP</name>
<accession>A0A7G2CCI4</accession>
<dbReference type="EMBL" id="LR877153">
    <property type="protein sequence ID" value="CAD2217528.1"/>
    <property type="molecule type" value="Genomic_DNA"/>
</dbReference>
<gene>
    <name evidence="2" type="ORF">ADEAN_000500600</name>
</gene>
<dbReference type="VEuPathDB" id="TriTrypDB:ADEAN_000500600"/>
<proteinExistence type="predicted"/>
<reference evidence="2 3" key="1">
    <citation type="submission" date="2020-08" db="EMBL/GenBank/DDBJ databases">
        <authorList>
            <person name="Newling K."/>
            <person name="Davey J."/>
            <person name="Forrester S."/>
        </authorList>
    </citation>
    <scope>NUCLEOTIDE SEQUENCE [LARGE SCALE GENOMIC DNA]</scope>
    <source>
        <strain evidence="3">Crithidia deanei Carvalho (ATCC PRA-265)</strain>
    </source>
</reference>
<dbReference type="AlphaFoldDB" id="A0A7G2CCI4"/>
<feature type="region of interest" description="Disordered" evidence="1">
    <location>
        <begin position="1"/>
        <end position="122"/>
    </location>
</feature>
<evidence type="ECO:0000256" key="1">
    <source>
        <dbReference type="SAM" id="MobiDB-lite"/>
    </source>
</evidence>
<protein>
    <submittedName>
        <fullName evidence="2">Uncharacterized protein</fullName>
    </submittedName>
</protein>
<evidence type="ECO:0000313" key="3">
    <source>
        <dbReference type="Proteomes" id="UP000515908"/>
    </source>
</evidence>
<organism evidence="2 3">
    <name type="scientific">Angomonas deanei</name>
    <dbReference type="NCBI Taxonomy" id="59799"/>
    <lineage>
        <taxon>Eukaryota</taxon>
        <taxon>Discoba</taxon>
        <taxon>Euglenozoa</taxon>
        <taxon>Kinetoplastea</taxon>
        <taxon>Metakinetoplastina</taxon>
        <taxon>Trypanosomatida</taxon>
        <taxon>Trypanosomatidae</taxon>
        <taxon>Strigomonadinae</taxon>
        <taxon>Angomonas</taxon>
    </lineage>
</organism>
<keyword evidence="3" id="KW-1185">Reference proteome</keyword>
<feature type="region of interest" description="Disordered" evidence="1">
    <location>
        <begin position="228"/>
        <end position="281"/>
    </location>
</feature>
<feature type="compositionally biased region" description="Basic and acidic residues" evidence="1">
    <location>
        <begin position="1"/>
        <end position="57"/>
    </location>
</feature>
<evidence type="ECO:0000313" key="2">
    <source>
        <dbReference type="EMBL" id="CAD2217528.1"/>
    </source>
</evidence>
<dbReference type="Proteomes" id="UP000515908">
    <property type="component" value="Chromosome 09"/>
</dbReference>
<feature type="compositionally biased region" description="Low complexity" evidence="1">
    <location>
        <begin position="246"/>
        <end position="272"/>
    </location>
</feature>
<sequence length="281" mass="31186">MPTDTHEANGVKKKGNEHATPKPNPEKQEKKNVDKPHGKDEHNARKRKEEKVEEPKVLEPTVNVKKDVNTAPQWSKGTPMSFADMVRAKQQKAQKPRQPTPPPAQPVEEPSEEEEIVQTVPLPVEVPVAPAVVTPPAARTPEPEPSAATVPVSFYVLEVERMDSVTLPANILQVPKETTAKYTFSAQPGVPPQTVFRTDTTNLGSRGWNIGATSSQPWQINPQQDVWAPANPGRPFNQPVQFGYTQQPSSVQRQPQQQYRQQQPLVHNNNNNRSNIGGGVW</sequence>